<feature type="domain" description="Reverse transcriptase zinc-binding" evidence="1">
    <location>
        <begin position="149"/>
        <end position="199"/>
    </location>
</feature>
<gene>
    <name evidence="2" type="ORF">Tci_022418</name>
</gene>
<evidence type="ECO:0000313" key="2">
    <source>
        <dbReference type="EMBL" id="GEU50440.1"/>
    </source>
</evidence>
<dbReference type="Pfam" id="PF13966">
    <property type="entry name" value="zf-RVT"/>
    <property type="match status" value="1"/>
</dbReference>
<keyword evidence="2" id="KW-0548">Nucleotidyltransferase</keyword>
<accession>A0A6L2KNY0</accession>
<name>A0A6L2KNY0_TANCI</name>
<dbReference type="GO" id="GO:0003964">
    <property type="term" value="F:RNA-directed DNA polymerase activity"/>
    <property type="evidence" value="ECO:0007669"/>
    <property type="project" value="UniProtKB-KW"/>
</dbReference>
<dbReference type="InterPro" id="IPR026960">
    <property type="entry name" value="RVT-Znf"/>
</dbReference>
<keyword evidence="2" id="KW-0808">Transferase</keyword>
<reference evidence="2" key="1">
    <citation type="journal article" date="2019" name="Sci. Rep.">
        <title>Draft genome of Tanacetum cinerariifolium, the natural source of mosquito coil.</title>
        <authorList>
            <person name="Yamashiro T."/>
            <person name="Shiraishi A."/>
            <person name="Satake H."/>
            <person name="Nakayama K."/>
        </authorList>
    </citation>
    <scope>NUCLEOTIDE SEQUENCE</scope>
</reference>
<proteinExistence type="predicted"/>
<dbReference type="AlphaFoldDB" id="A0A6L2KNY0"/>
<dbReference type="EMBL" id="BKCJ010002715">
    <property type="protein sequence ID" value="GEU50440.1"/>
    <property type="molecule type" value="Genomic_DNA"/>
</dbReference>
<sequence>MEKWLGFQPLGIKNPIKTQKKRLGNFLEFPKRLGNFIGNVSNIRETAWKSFGGVSVPTPFPNGTFALKAFRCFRDEDSEYPFFEGDGSSSDEWRDYGVTDDDYEGPPVFDDDQYEEELMPVYDTAIESLRKKKDLSGKEDLVGKKKTSKTLLCKDRLPTRSNLDARGIDLDSLRCPVCKDDIESTPHLFVGYTVAADIWCMIKDWWGLVCTPNDLDGLLSWHESAKEDTAYQRLDFTRKRVFSLLNKAYPCFLIRCIQLDRHSEISIDTPYPPVGYDASTLLLRQRIDLYSLNKIEAEESDDPDDIAEIFKIEGNLFDYETPLCKAFNYFNYLLKINTDLFTFDIHGIRTYEKYELNNTVTRDLEEPCSDIDGCCNGEELPGMVRVGSMTYFQDHKWYDKLVDGELKEETLMHKAKVEELWGDATLGVMKFYARLKNSFENFHELDYNVLVKLQECWWKVNTHEVSPFTRWESYGHGPYANAKTERTYNSYLDINRIFSRNYGADNTGYTQDN</sequence>
<keyword evidence="2" id="KW-0695">RNA-directed DNA polymerase</keyword>
<organism evidence="2">
    <name type="scientific">Tanacetum cinerariifolium</name>
    <name type="common">Dalmatian daisy</name>
    <name type="synonym">Chrysanthemum cinerariifolium</name>
    <dbReference type="NCBI Taxonomy" id="118510"/>
    <lineage>
        <taxon>Eukaryota</taxon>
        <taxon>Viridiplantae</taxon>
        <taxon>Streptophyta</taxon>
        <taxon>Embryophyta</taxon>
        <taxon>Tracheophyta</taxon>
        <taxon>Spermatophyta</taxon>
        <taxon>Magnoliopsida</taxon>
        <taxon>eudicotyledons</taxon>
        <taxon>Gunneridae</taxon>
        <taxon>Pentapetalae</taxon>
        <taxon>asterids</taxon>
        <taxon>campanulids</taxon>
        <taxon>Asterales</taxon>
        <taxon>Asteraceae</taxon>
        <taxon>Asteroideae</taxon>
        <taxon>Anthemideae</taxon>
        <taxon>Anthemidinae</taxon>
        <taxon>Tanacetum</taxon>
    </lineage>
</organism>
<protein>
    <submittedName>
        <fullName evidence="2">Reverse transcriptase domain, reverse transcriptase zinc-binding domain protein</fullName>
    </submittedName>
</protein>
<comment type="caution">
    <text evidence="2">The sequence shown here is derived from an EMBL/GenBank/DDBJ whole genome shotgun (WGS) entry which is preliminary data.</text>
</comment>
<evidence type="ECO:0000259" key="1">
    <source>
        <dbReference type="Pfam" id="PF13966"/>
    </source>
</evidence>